<dbReference type="eggNOG" id="KOG0583">
    <property type="taxonomic scope" value="Eukaryota"/>
</dbReference>
<dbReference type="VEuPathDB" id="TrichDB:TVAG_124820"/>
<dbReference type="AlphaFoldDB" id="A2EII8"/>
<organism evidence="2 3">
    <name type="scientific">Trichomonas vaginalis (strain ATCC PRA-98 / G3)</name>
    <dbReference type="NCBI Taxonomy" id="412133"/>
    <lineage>
        <taxon>Eukaryota</taxon>
        <taxon>Metamonada</taxon>
        <taxon>Parabasalia</taxon>
        <taxon>Trichomonadida</taxon>
        <taxon>Trichomonadidae</taxon>
        <taxon>Trichomonas</taxon>
    </lineage>
</organism>
<reference evidence="2" key="1">
    <citation type="submission" date="2006-10" db="EMBL/GenBank/DDBJ databases">
        <authorList>
            <person name="Amadeo P."/>
            <person name="Zhao Q."/>
            <person name="Wortman J."/>
            <person name="Fraser-Liggett C."/>
            <person name="Carlton J."/>
        </authorList>
    </citation>
    <scope>NUCLEOTIDE SEQUENCE</scope>
    <source>
        <strain evidence="2">G3</strain>
    </source>
</reference>
<dbReference type="RefSeq" id="XP_001319732.1">
    <property type="nucleotide sequence ID" value="XM_001319697.1"/>
</dbReference>
<dbReference type="Gene3D" id="1.10.510.10">
    <property type="entry name" value="Transferase(Phosphotransferase) domain 1"/>
    <property type="match status" value="1"/>
</dbReference>
<protein>
    <submittedName>
        <fullName evidence="2">CAMK family protein kinase</fullName>
    </submittedName>
</protein>
<dbReference type="Pfam" id="PF00069">
    <property type="entry name" value="Pkinase"/>
    <property type="match status" value="1"/>
</dbReference>
<evidence type="ECO:0000313" key="3">
    <source>
        <dbReference type="Proteomes" id="UP000001542"/>
    </source>
</evidence>
<dbReference type="GO" id="GO:0004674">
    <property type="term" value="F:protein serine/threonine kinase activity"/>
    <property type="evidence" value="ECO:0000318"/>
    <property type="project" value="GO_Central"/>
</dbReference>
<keyword evidence="2" id="KW-0418">Kinase</keyword>
<dbReference type="PANTHER" id="PTHR24362">
    <property type="entry name" value="SERINE/THREONINE-PROTEIN KINASE NEK"/>
    <property type="match status" value="1"/>
</dbReference>
<dbReference type="InterPro" id="IPR011009">
    <property type="entry name" value="Kinase-like_dom_sf"/>
</dbReference>
<dbReference type="PANTHER" id="PTHR24362:SF309">
    <property type="entry name" value="PROTEIN KINASE DOMAIN-CONTAINING PROTEIN"/>
    <property type="match status" value="1"/>
</dbReference>
<dbReference type="InterPro" id="IPR000719">
    <property type="entry name" value="Prot_kinase_dom"/>
</dbReference>
<sequence length="219" mass="24732">MEYCSGGSLQYLIDHSKPTDDMETKIKYVHEIIEAINYMHERSFAHCDIKPSNILIDQFGRAKLADFGLTHFVGSSGQDAKITYSGSFSYMSPELLKYRKCDPFKADVWAFGVTLYTLFGKHHPFRGKTMETIICQMQAGIIPLKNIPHDLGNIIEGCLKYKANERMTISQIKAEFPTQIKKSASHSSAKYAHRMLIRSACQSIFSPSGLKRVSNSSVY</sequence>
<dbReference type="InParanoid" id="A2EII8"/>
<evidence type="ECO:0000313" key="2">
    <source>
        <dbReference type="EMBL" id="EAY07509.1"/>
    </source>
</evidence>
<dbReference type="VEuPathDB" id="TrichDB:TVAGG3_0199930"/>
<dbReference type="OrthoDB" id="4062651at2759"/>
<dbReference type="KEGG" id="tva:4765402"/>
<name>A2EII8_TRIV3</name>
<gene>
    <name evidence="2" type="ORF">TVAG_124820</name>
</gene>
<reference evidence="2" key="2">
    <citation type="journal article" date="2007" name="Science">
        <title>Draft genome sequence of the sexually transmitted pathogen Trichomonas vaginalis.</title>
        <authorList>
            <person name="Carlton J.M."/>
            <person name="Hirt R.P."/>
            <person name="Silva J.C."/>
            <person name="Delcher A.L."/>
            <person name="Schatz M."/>
            <person name="Zhao Q."/>
            <person name="Wortman J.R."/>
            <person name="Bidwell S.L."/>
            <person name="Alsmark U.C.M."/>
            <person name="Besteiro S."/>
            <person name="Sicheritz-Ponten T."/>
            <person name="Noel C.J."/>
            <person name="Dacks J.B."/>
            <person name="Foster P.G."/>
            <person name="Simillion C."/>
            <person name="Van de Peer Y."/>
            <person name="Miranda-Saavedra D."/>
            <person name="Barton G.J."/>
            <person name="Westrop G.D."/>
            <person name="Mueller S."/>
            <person name="Dessi D."/>
            <person name="Fiori P.L."/>
            <person name="Ren Q."/>
            <person name="Paulsen I."/>
            <person name="Zhang H."/>
            <person name="Bastida-Corcuera F.D."/>
            <person name="Simoes-Barbosa A."/>
            <person name="Brown M.T."/>
            <person name="Hayes R.D."/>
            <person name="Mukherjee M."/>
            <person name="Okumura C.Y."/>
            <person name="Schneider R."/>
            <person name="Smith A.J."/>
            <person name="Vanacova S."/>
            <person name="Villalvazo M."/>
            <person name="Haas B.J."/>
            <person name="Pertea M."/>
            <person name="Feldblyum T.V."/>
            <person name="Utterback T.R."/>
            <person name="Shu C.L."/>
            <person name="Osoegawa K."/>
            <person name="de Jong P.J."/>
            <person name="Hrdy I."/>
            <person name="Horvathova L."/>
            <person name="Zubacova Z."/>
            <person name="Dolezal P."/>
            <person name="Malik S.B."/>
            <person name="Logsdon J.M. Jr."/>
            <person name="Henze K."/>
            <person name="Gupta A."/>
            <person name="Wang C.C."/>
            <person name="Dunne R.L."/>
            <person name="Upcroft J.A."/>
            <person name="Upcroft P."/>
            <person name="White O."/>
            <person name="Salzberg S.L."/>
            <person name="Tang P."/>
            <person name="Chiu C.-H."/>
            <person name="Lee Y.-S."/>
            <person name="Embley T.M."/>
            <person name="Coombs G.H."/>
            <person name="Mottram J.C."/>
            <person name="Tachezy J."/>
            <person name="Fraser-Liggett C.M."/>
            <person name="Johnson P.J."/>
        </authorList>
    </citation>
    <scope>NUCLEOTIDE SEQUENCE [LARGE SCALE GENOMIC DNA]</scope>
    <source>
        <strain evidence="2">G3</strain>
    </source>
</reference>
<dbReference type="EMBL" id="DS113398">
    <property type="protein sequence ID" value="EAY07509.1"/>
    <property type="molecule type" value="Genomic_DNA"/>
</dbReference>
<evidence type="ECO:0000259" key="1">
    <source>
        <dbReference type="PROSITE" id="PS50011"/>
    </source>
</evidence>
<dbReference type="OMA" id="YKANERM"/>
<dbReference type="STRING" id="5722.A2EII8"/>
<feature type="domain" description="Protein kinase" evidence="1">
    <location>
        <begin position="1"/>
        <end position="196"/>
    </location>
</feature>
<dbReference type="SMR" id="A2EII8"/>
<accession>A2EII8</accession>
<dbReference type="PROSITE" id="PS00108">
    <property type="entry name" value="PROTEIN_KINASE_ST"/>
    <property type="match status" value="1"/>
</dbReference>
<dbReference type="PROSITE" id="PS50011">
    <property type="entry name" value="PROTEIN_KINASE_DOM"/>
    <property type="match status" value="1"/>
</dbReference>
<dbReference type="Proteomes" id="UP000001542">
    <property type="component" value="Unassembled WGS sequence"/>
</dbReference>
<dbReference type="InterPro" id="IPR008271">
    <property type="entry name" value="Ser/Thr_kinase_AS"/>
</dbReference>
<dbReference type="SUPFAM" id="SSF56112">
    <property type="entry name" value="Protein kinase-like (PK-like)"/>
    <property type="match status" value="1"/>
</dbReference>
<keyword evidence="2" id="KW-0808">Transferase</keyword>
<dbReference type="GO" id="GO:0005524">
    <property type="term" value="F:ATP binding"/>
    <property type="evidence" value="ECO:0007669"/>
    <property type="project" value="InterPro"/>
</dbReference>
<dbReference type="SMART" id="SM00220">
    <property type="entry name" value="S_TKc"/>
    <property type="match status" value="1"/>
</dbReference>
<keyword evidence="3" id="KW-1185">Reference proteome</keyword>
<dbReference type="CDD" id="cd14014">
    <property type="entry name" value="STKc_PknB_like"/>
    <property type="match status" value="1"/>
</dbReference>
<proteinExistence type="predicted"/>